<gene>
    <name evidence="4" type="ORF">EWH12_14810</name>
</gene>
<keyword evidence="2" id="KW-0732">Signal</keyword>
<feature type="region of interest" description="Disordered" evidence="1">
    <location>
        <begin position="28"/>
        <end position="55"/>
    </location>
</feature>
<reference evidence="4 5" key="1">
    <citation type="submission" date="2019-02" db="EMBL/GenBank/DDBJ databases">
        <authorList>
            <person name="Feng G."/>
        </authorList>
    </citation>
    <scope>NUCLEOTIDE SEQUENCE [LARGE SCALE GENOMIC DNA]</scope>
    <source>
        <strain evidence="4 5">CCTCC AB 2011146</strain>
    </source>
</reference>
<dbReference type="InterPro" id="IPR025433">
    <property type="entry name" value="DUF4168"/>
</dbReference>
<evidence type="ECO:0000313" key="5">
    <source>
        <dbReference type="Proteomes" id="UP000291572"/>
    </source>
</evidence>
<comment type="caution">
    <text evidence="4">The sequence shown here is derived from an EMBL/GenBank/DDBJ whole genome shotgun (WGS) entry which is preliminary data.</text>
</comment>
<evidence type="ECO:0000256" key="1">
    <source>
        <dbReference type="SAM" id="MobiDB-lite"/>
    </source>
</evidence>
<dbReference type="OrthoDB" id="7586068at2"/>
<sequence>MMFTQSIKPAWAICAVVLLGSIGIARAQDSTSPTVPPAASPPAPAPAPSAPGQAASFTDAELEQYVKAALSVQKIQQDTAIPETDKQTKMAAAVQGAGLTPEKFNQIATASQADTALQQRIQAVATKIQGGAAPQ</sequence>
<feature type="compositionally biased region" description="Pro residues" evidence="1">
    <location>
        <begin position="34"/>
        <end position="49"/>
    </location>
</feature>
<protein>
    <submittedName>
        <fullName evidence="4">DUF4168 domain-containing protein</fullName>
    </submittedName>
</protein>
<feature type="signal peptide" evidence="2">
    <location>
        <begin position="1"/>
        <end position="27"/>
    </location>
</feature>
<proteinExistence type="predicted"/>
<dbReference type="AlphaFoldDB" id="A0A8G1ZG52"/>
<evidence type="ECO:0000313" key="4">
    <source>
        <dbReference type="EMBL" id="RYM09229.1"/>
    </source>
</evidence>
<evidence type="ECO:0000259" key="3">
    <source>
        <dbReference type="Pfam" id="PF13767"/>
    </source>
</evidence>
<dbReference type="Pfam" id="PF13767">
    <property type="entry name" value="DUF4168"/>
    <property type="match status" value="1"/>
</dbReference>
<feature type="chain" id="PRO_5033984839" evidence="2">
    <location>
        <begin position="28"/>
        <end position="135"/>
    </location>
</feature>
<dbReference type="EMBL" id="SEOO01000025">
    <property type="protein sequence ID" value="RYM09229.1"/>
    <property type="molecule type" value="Genomic_DNA"/>
</dbReference>
<organism evidence="4 5">
    <name type="scientific">Sphingobium cupriresistens</name>
    <dbReference type="NCBI Taxonomy" id="1132417"/>
    <lineage>
        <taxon>Bacteria</taxon>
        <taxon>Pseudomonadati</taxon>
        <taxon>Pseudomonadota</taxon>
        <taxon>Alphaproteobacteria</taxon>
        <taxon>Sphingomonadales</taxon>
        <taxon>Sphingomonadaceae</taxon>
        <taxon>Sphingobium</taxon>
    </lineage>
</organism>
<name>A0A8G1ZG52_9SPHN</name>
<evidence type="ECO:0000256" key="2">
    <source>
        <dbReference type="SAM" id="SignalP"/>
    </source>
</evidence>
<dbReference type="Proteomes" id="UP000291572">
    <property type="component" value="Unassembled WGS sequence"/>
</dbReference>
<dbReference type="RefSeq" id="WP_129927035.1">
    <property type="nucleotide sequence ID" value="NZ_SEOO01000025.1"/>
</dbReference>
<feature type="domain" description="DUF4168" evidence="3">
    <location>
        <begin position="86"/>
        <end position="121"/>
    </location>
</feature>
<accession>A0A8G1ZG52</accession>